<evidence type="ECO:0000313" key="3">
    <source>
        <dbReference type="Proteomes" id="UP000652761"/>
    </source>
</evidence>
<name>A0A843XT43_COLES</name>
<proteinExistence type="predicted"/>
<dbReference type="AlphaFoldDB" id="A0A843XT43"/>
<evidence type="ECO:0000313" key="2">
    <source>
        <dbReference type="EMBL" id="MQM22035.1"/>
    </source>
</evidence>
<dbReference type="EMBL" id="NMUH01012020">
    <property type="protein sequence ID" value="MQM22035.1"/>
    <property type="molecule type" value="Genomic_DNA"/>
</dbReference>
<keyword evidence="3" id="KW-1185">Reference proteome</keyword>
<accession>A0A843XT43</accession>
<dbReference type="Proteomes" id="UP000652761">
    <property type="component" value="Unassembled WGS sequence"/>
</dbReference>
<sequence>MPLTLNQRQSTLSFISTLKISASTYVDVKFFSPLDPEQRRVKGVKSLPQNAPKTPKQSPIAPEPLEVSTRITPNLRVSRSIYHRHTYQGLLTDSHQQSEVVEIDKGRSGGKGRKREEEVYALGLPYFYRRDQ</sequence>
<feature type="compositionally biased region" description="Polar residues" evidence="1">
    <location>
        <begin position="47"/>
        <end position="57"/>
    </location>
</feature>
<gene>
    <name evidence="2" type="ORF">Taro_055082</name>
</gene>
<feature type="region of interest" description="Disordered" evidence="1">
    <location>
        <begin position="39"/>
        <end position="67"/>
    </location>
</feature>
<reference evidence="2" key="1">
    <citation type="submission" date="2017-07" db="EMBL/GenBank/DDBJ databases">
        <title>Taro Niue Genome Assembly and Annotation.</title>
        <authorList>
            <person name="Atibalentja N."/>
            <person name="Keating K."/>
            <person name="Fields C.J."/>
        </authorList>
    </citation>
    <scope>NUCLEOTIDE SEQUENCE</scope>
    <source>
        <strain evidence="2">Niue_2</strain>
        <tissue evidence="2">Leaf</tissue>
    </source>
</reference>
<comment type="caution">
    <text evidence="2">The sequence shown here is derived from an EMBL/GenBank/DDBJ whole genome shotgun (WGS) entry which is preliminary data.</text>
</comment>
<evidence type="ECO:0000256" key="1">
    <source>
        <dbReference type="SAM" id="MobiDB-lite"/>
    </source>
</evidence>
<protein>
    <submittedName>
        <fullName evidence="2">Uncharacterized protein</fullName>
    </submittedName>
</protein>
<organism evidence="2 3">
    <name type="scientific">Colocasia esculenta</name>
    <name type="common">Wild taro</name>
    <name type="synonym">Arum esculentum</name>
    <dbReference type="NCBI Taxonomy" id="4460"/>
    <lineage>
        <taxon>Eukaryota</taxon>
        <taxon>Viridiplantae</taxon>
        <taxon>Streptophyta</taxon>
        <taxon>Embryophyta</taxon>
        <taxon>Tracheophyta</taxon>
        <taxon>Spermatophyta</taxon>
        <taxon>Magnoliopsida</taxon>
        <taxon>Liliopsida</taxon>
        <taxon>Araceae</taxon>
        <taxon>Aroideae</taxon>
        <taxon>Colocasieae</taxon>
        <taxon>Colocasia</taxon>
    </lineage>
</organism>